<evidence type="ECO:0000256" key="2">
    <source>
        <dbReference type="SAM" id="SignalP"/>
    </source>
</evidence>
<keyword evidence="2" id="KW-0732">Signal</keyword>
<organism evidence="3 4">
    <name type="scientific">Desulfobotulus pelophilus</name>
    <dbReference type="NCBI Taxonomy" id="2823377"/>
    <lineage>
        <taxon>Bacteria</taxon>
        <taxon>Pseudomonadati</taxon>
        <taxon>Thermodesulfobacteriota</taxon>
        <taxon>Desulfobacteria</taxon>
        <taxon>Desulfobacterales</taxon>
        <taxon>Desulfobacteraceae</taxon>
        <taxon>Desulfobotulus</taxon>
    </lineage>
</organism>
<protein>
    <recommendedName>
        <fullName evidence="5">Carboxypeptidase regulatory-like domain-containing protein</fullName>
    </recommendedName>
</protein>
<accession>A0ABT3NBL4</accession>
<evidence type="ECO:0000313" key="4">
    <source>
        <dbReference type="Proteomes" id="UP001209681"/>
    </source>
</evidence>
<comment type="caution">
    <text evidence="3">The sequence shown here is derived from an EMBL/GenBank/DDBJ whole genome shotgun (WGS) entry which is preliminary data.</text>
</comment>
<evidence type="ECO:0000256" key="1">
    <source>
        <dbReference type="SAM" id="MobiDB-lite"/>
    </source>
</evidence>
<reference evidence="3 4" key="1">
    <citation type="submission" date="2022-11" db="EMBL/GenBank/DDBJ databases">
        <title>Desulfobotulus tamanensis H1 sp. nov. - anaerobic, alkaliphilic, sulphate reducing bacterium isolated from terrestrial mud volcano.</title>
        <authorList>
            <person name="Frolova A."/>
            <person name="Merkel A.Y."/>
            <person name="Slobodkin A.I."/>
        </authorList>
    </citation>
    <scope>NUCLEOTIDE SEQUENCE [LARGE SCALE GENOMIC DNA]</scope>
    <source>
        <strain evidence="3 4">H1</strain>
    </source>
</reference>
<name>A0ABT3NBL4_9BACT</name>
<proteinExistence type="predicted"/>
<keyword evidence="4" id="KW-1185">Reference proteome</keyword>
<evidence type="ECO:0000313" key="3">
    <source>
        <dbReference type="EMBL" id="MCW7754856.1"/>
    </source>
</evidence>
<gene>
    <name evidence="3" type="ORF">OOT00_12765</name>
</gene>
<feature type="chain" id="PRO_5047411858" description="Carboxypeptidase regulatory-like domain-containing protein" evidence="2">
    <location>
        <begin position="25"/>
        <end position="107"/>
    </location>
</feature>
<feature type="region of interest" description="Disordered" evidence="1">
    <location>
        <begin position="88"/>
        <end position="107"/>
    </location>
</feature>
<dbReference type="Proteomes" id="UP001209681">
    <property type="component" value="Unassembled WGS sequence"/>
</dbReference>
<dbReference type="RefSeq" id="WP_265425770.1">
    <property type="nucleotide sequence ID" value="NZ_JAPFPW010000016.1"/>
</dbReference>
<sequence>MKLGKMATLPILAGFMMLPLSAMAHTPLFSCFDNGDGTIYCEGGFSDGSTAAGVPVVIKDSSGKEVKRLELSRTSDVEFEKPKGNYSVTFDGGEGHSIEIPGSQIFE</sequence>
<dbReference type="EMBL" id="JAPFPW010000016">
    <property type="protein sequence ID" value="MCW7754856.1"/>
    <property type="molecule type" value="Genomic_DNA"/>
</dbReference>
<evidence type="ECO:0008006" key="5">
    <source>
        <dbReference type="Google" id="ProtNLM"/>
    </source>
</evidence>
<feature type="signal peptide" evidence="2">
    <location>
        <begin position="1"/>
        <end position="24"/>
    </location>
</feature>